<dbReference type="Gene3D" id="3.60.40.10">
    <property type="entry name" value="PPM-type phosphatase domain"/>
    <property type="match status" value="2"/>
</dbReference>
<keyword evidence="1" id="KW-0460">Magnesium</keyword>
<keyword evidence="1" id="KW-0904">Protein phosphatase</keyword>
<comment type="caution">
    <text evidence="4">The sequence shown here is derived from an EMBL/GenBank/DDBJ whole genome shotgun (WGS) entry which is preliminary data.</text>
</comment>
<dbReference type="EMBL" id="CAMAPE010000004">
    <property type="protein sequence ID" value="CAH9058405.1"/>
    <property type="molecule type" value="Genomic_DNA"/>
</dbReference>
<sequence length="471" mass="51296">MAGLVSKPVAYFPIPLNYSAVYTSPIPFLPLSALSRSIQTGRSRRRRRRKLLQITFFCIPNSQYAELVSTHEHDDGSFLFRFGDLAEDSWLVEVDKRKDAEELNVVEGNREKEEVVEEVERKEGFLTYAANDTNVSESELVSRSKGSYSILERGIYSDEELLESSSSHQTRGFPDYSKPPNNGKYNAYDNDCIEPTEVSSGHGMAGVDFNGESLTNSAIQTTELVLSSGAALFPHPSKAFTGGEDAYFVTDQNWLGVADGVGQWSLEGIYPGVYSRELMECCEKLILQCGGDLGIGPKAVLELSMESVESPGSSTALIAHFDGQVFHVANIGDSGFIIIRNGVVFKMSSPMFHTFNFPILIGSGDNPFVIVEEYMSELEEGDIVVTATDGLFDNLYAQEIASIVINSLKANRTPKEIAEALGTRAQEVGSAACGRKSPFSDAAQLAGYVGQSGGKHDDVAVIVSLVQNNSH</sequence>
<comment type="cofactor">
    <cofactor evidence="1">
        <name>Mg(2+)</name>
        <dbReference type="ChEBI" id="CHEBI:18420"/>
    </cofactor>
</comment>
<dbReference type="SMART" id="SM00331">
    <property type="entry name" value="PP2C_SIG"/>
    <property type="match status" value="1"/>
</dbReference>
<name>A0A9P0YIB1_CUSEU</name>
<dbReference type="SUPFAM" id="SSF81606">
    <property type="entry name" value="PP2C-like"/>
    <property type="match status" value="1"/>
</dbReference>
<evidence type="ECO:0000256" key="1">
    <source>
        <dbReference type="RuleBase" id="RU366020"/>
    </source>
</evidence>
<dbReference type="Proteomes" id="UP001152484">
    <property type="component" value="Unassembled WGS sequence"/>
</dbReference>
<evidence type="ECO:0000259" key="3">
    <source>
        <dbReference type="PROSITE" id="PS51746"/>
    </source>
</evidence>
<comment type="catalytic activity">
    <reaction evidence="1">
        <text>O-phospho-L-threonyl-[protein] + H2O = L-threonyl-[protein] + phosphate</text>
        <dbReference type="Rhea" id="RHEA:47004"/>
        <dbReference type="Rhea" id="RHEA-COMP:11060"/>
        <dbReference type="Rhea" id="RHEA-COMP:11605"/>
        <dbReference type="ChEBI" id="CHEBI:15377"/>
        <dbReference type="ChEBI" id="CHEBI:30013"/>
        <dbReference type="ChEBI" id="CHEBI:43474"/>
        <dbReference type="ChEBI" id="CHEBI:61977"/>
        <dbReference type="EC" id="3.1.3.16"/>
    </reaction>
</comment>
<dbReference type="EC" id="3.1.3.16" evidence="1"/>
<accession>A0A9P0YIB1</accession>
<dbReference type="GO" id="GO:0009507">
    <property type="term" value="C:chloroplast"/>
    <property type="evidence" value="ECO:0007669"/>
    <property type="project" value="TreeGrafter"/>
</dbReference>
<evidence type="ECO:0000256" key="2">
    <source>
        <dbReference type="SAM" id="MobiDB-lite"/>
    </source>
</evidence>
<reference evidence="4" key="1">
    <citation type="submission" date="2022-07" db="EMBL/GenBank/DDBJ databases">
        <authorList>
            <person name="Macas J."/>
            <person name="Novak P."/>
            <person name="Neumann P."/>
        </authorList>
    </citation>
    <scope>NUCLEOTIDE SEQUENCE</scope>
</reference>
<organism evidence="4 5">
    <name type="scientific">Cuscuta europaea</name>
    <name type="common">European dodder</name>
    <dbReference type="NCBI Taxonomy" id="41803"/>
    <lineage>
        <taxon>Eukaryota</taxon>
        <taxon>Viridiplantae</taxon>
        <taxon>Streptophyta</taxon>
        <taxon>Embryophyta</taxon>
        <taxon>Tracheophyta</taxon>
        <taxon>Spermatophyta</taxon>
        <taxon>Magnoliopsida</taxon>
        <taxon>eudicotyledons</taxon>
        <taxon>Gunneridae</taxon>
        <taxon>Pentapetalae</taxon>
        <taxon>asterids</taxon>
        <taxon>lamiids</taxon>
        <taxon>Solanales</taxon>
        <taxon>Convolvulaceae</taxon>
        <taxon>Cuscuteae</taxon>
        <taxon>Cuscuta</taxon>
        <taxon>Cuscuta subgen. Cuscuta</taxon>
    </lineage>
</organism>
<dbReference type="AlphaFoldDB" id="A0A9P0YIB1"/>
<gene>
    <name evidence="4" type="ORF">CEURO_LOCUS1247</name>
</gene>
<keyword evidence="1" id="KW-0378">Hydrolase</keyword>
<keyword evidence="1" id="KW-0464">Manganese</keyword>
<dbReference type="PANTHER" id="PTHR12320:SF1">
    <property type="entry name" value="PROTEIN PHOSPHATASE PTC7 HOMOLOG"/>
    <property type="match status" value="1"/>
</dbReference>
<dbReference type="Pfam" id="PF00481">
    <property type="entry name" value="PP2C"/>
    <property type="match status" value="1"/>
</dbReference>
<comment type="similarity">
    <text evidence="1">Belongs to the PP2C family.</text>
</comment>
<evidence type="ECO:0000313" key="5">
    <source>
        <dbReference type="Proteomes" id="UP001152484"/>
    </source>
</evidence>
<dbReference type="OrthoDB" id="60843at2759"/>
<comment type="cofactor">
    <cofactor evidence="1">
        <name>Mn(2+)</name>
        <dbReference type="ChEBI" id="CHEBI:29035"/>
    </cofactor>
</comment>
<proteinExistence type="inferred from homology"/>
<dbReference type="PANTHER" id="PTHR12320">
    <property type="entry name" value="PROTEIN PHOSPHATASE 2C"/>
    <property type="match status" value="1"/>
</dbReference>
<dbReference type="GO" id="GO:0046872">
    <property type="term" value="F:metal ion binding"/>
    <property type="evidence" value="ECO:0007669"/>
    <property type="project" value="UniProtKB-UniRule"/>
</dbReference>
<dbReference type="SMART" id="SM00332">
    <property type="entry name" value="PP2Cc"/>
    <property type="match status" value="1"/>
</dbReference>
<feature type="region of interest" description="Disordered" evidence="2">
    <location>
        <begin position="162"/>
        <end position="181"/>
    </location>
</feature>
<feature type="domain" description="PPM-type phosphatase" evidence="3">
    <location>
        <begin position="230"/>
        <end position="466"/>
    </location>
</feature>
<dbReference type="PROSITE" id="PS51746">
    <property type="entry name" value="PPM_2"/>
    <property type="match status" value="1"/>
</dbReference>
<evidence type="ECO:0000313" key="4">
    <source>
        <dbReference type="EMBL" id="CAH9058405.1"/>
    </source>
</evidence>
<dbReference type="InterPro" id="IPR001932">
    <property type="entry name" value="PPM-type_phosphatase-like_dom"/>
</dbReference>
<dbReference type="InterPro" id="IPR036457">
    <property type="entry name" value="PPM-type-like_dom_sf"/>
</dbReference>
<dbReference type="InterPro" id="IPR039123">
    <property type="entry name" value="PPTC7"/>
</dbReference>
<protein>
    <recommendedName>
        <fullName evidence="1">Protein phosphatase</fullName>
        <ecNumber evidence="1">3.1.3.16</ecNumber>
    </recommendedName>
</protein>
<keyword evidence="1" id="KW-0479">Metal-binding</keyword>
<comment type="catalytic activity">
    <reaction evidence="1">
        <text>O-phospho-L-seryl-[protein] + H2O = L-seryl-[protein] + phosphate</text>
        <dbReference type="Rhea" id="RHEA:20629"/>
        <dbReference type="Rhea" id="RHEA-COMP:9863"/>
        <dbReference type="Rhea" id="RHEA-COMP:11604"/>
        <dbReference type="ChEBI" id="CHEBI:15377"/>
        <dbReference type="ChEBI" id="CHEBI:29999"/>
        <dbReference type="ChEBI" id="CHEBI:43474"/>
        <dbReference type="ChEBI" id="CHEBI:83421"/>
        <dbReference type="EC" id="3.1.3.16"/>
    </reaction>
</comment>
<keyword evidence="5" id="KW-1185">Reference proteome</keyword>
<dbReference type="GO" id="GO:0004722">
    <property type="term" value="F:protein serine/threonine phosphatase activity"/>
    <property type="evidence" value="ECO:0007669"/>
    <property type="project" value="UniProtKB-EC"/>
</dbReference>